<evidence type="ECO:0000313" key="2">
    <source>
        <dbReference type="EMBL" id="KIY96060.1"/>
    </source>
</evidence>
<dbReference type="STRING" id="145388.A0A0D2MMS5"/>
<dbReference type="GeneID" id="25729212"/>
<feature type="compositionally biased region" description="Low complexity" evidence="1">
    <location>
        <begin position="38"/>
        <end position="53"/>
    </location>
</feature>
<dbReference type="EMBL" id="KK103179">
    <property type="protein sequence ID" value="KIY96060.1"/>
    <property type="molecule type" value="Genomic_DNA"/>
</dbReference>
<protein>
    <submittedName>
        <fullName evidence="2">Uncharacterized protein</fullName>
    </submittedName>
</protein>
<gene>
    <name evidence="2" type="ORF">MNEG_11903</name>
</gene>
<name>A0A0D2MMS5_9CHLO</name>
<dbReference type="KEGG" id="mng:MNEG_11903"/>
<keyword evidence="3" id="KW-1185">Reference proteome</keyword>
<proteinExistence type="predicted"/>
<feature type="region of interest" description="Disordered" evidence="1">
    <location>
        <begin position="38"/>
        <end position="133"/>
    </location>
</feature>
<evidence type="ECO:0000313" key="3">
    <source>
        <dbReference type="Proteomes" id="UP000054498"/>
    </source>
</evidence>
<reference evidence="2 3" key="1">
    <citation type="journal article" date="2013" name="BMC Genomics">
        <title>Reconstruction of the lipid metabolism for the microalga Monoraphidium neglectum from its genome sequence reveals characteristics suitable for biofuel production.</title>
        <authorList>
            <person name="Bogen C."/>
            <person name="Al-Dilaimi A."/>
            <person name="Albersmeier A."/>
            <person name="Wichmann J."/>
            <person name="Grundmann M."/>
            <person name="Rupp O."/>
            <person name="Lauersen K.J."/>
            <person name="Blifernez-Klassen O."/>
            <person name="Kalinowski J."/>
            <person name="Goesmann A."/>
            <person name="Mussgnug J.H."/>
            <person name="Kruse O."/>
        </authorList>
    </citation>
    <scope>NUCLEOTIDE SEQUENCE [LARGE SCALE GENOMIC DNA]</scope>
    <source>
        <strain evidence="2 3">SAG 48.87</strain>
    </source>
</reference>
<accession>A0A0D2MMS5</accession>
<evidence type="ECO:0000256" key="1">
    <source>
        <dbReference type="SAM" id="MobiDB-lite"/>
    </source>
</evidence>
<sequence length="133" mass="13746">MDGSGSQRRGGGATAEPVAVLEAAIQRMVQDAKSKALAKAASAAAPFLPAPAFQGRRRGYAFTTRAQGTGYYLDPHQPPPSADEEGGGPEDEDKGEDDEAAPAQAEQLDPEELLRRAEEDAGEVGGPGSPAAW</sequence>
<dbReference type="Proteomes" id="UP000054498">
    <property type="component" value="Unassembled WGS sequence"/>
</dbReference>
<feature type="compositionally biased region" description="Gly residues" evidence="1">
    <location>
        <begin position="123"/>
        <end position="133"/>
    </location>
</feature>
<dbReference type="RefSeq" id="XP_013895080.1">
    <property type="nucleotide sequence ID" value="XM_014039626.1"/>
</dbReference>
<dbReference type="AlphaFoldDB" id="A0A0D2MMS5"/>
<feature type="compositionally biased region" description="Acidic residues" evidence="1">
    <location>
        <begin position="82"/>
        <end position="100"/>
    </location>
</feature>
<organism evidence="2 3">
    <name type="scientific">Monoraphidium neglectum</name>
    <dbReference type="NCBI Taxonomy" id="145388"/>
    <lineage>
        <taxon>Eukaryota</taxon>
        <taxon>Viridiplantae</taxon>
        <taxon>Chlorophyta</taxon>
        <taxon>core chlorophytes</taxon>
        <taxon>Chlorophyceae</taxon>
        <taxon>CS clade</taxon>
        <taxon>Sphaeropleales</taxon>
        <taxon>Selenastraceae</taxon>
        <taxon>Monoraphidium</taxon>
    </lineage>
</organism>